<keyword evidence="7" id="KW-1185">Reference proteome</keyword>
<feature type="compositionally biased region" description="Low complexity" evidence="4">
    <location>
        <begin position="30"/>
        <end position="48"/>
    </location>
</feature>
<feature type="region of interest" description="Disordered" evidence="4">
    <location>
        <begin position="1"/>
        <end position="84"/>
    </location>
</feature>
<dbReference type="GO" id="GO:0008017">
    <property type="term" value="F:microtubule binding"/>
    <property type="evidence" value="ECO:0007669"/>
    <property type="project" value="InterPro"/>
</dbReference>
<feature type="compositionally biased region" description="Low complexity" evidence="4">
    <location>
        <begin position="1"/>
        <end position="16"/>
    </location>
</feature>
<dbReference type="GO" id="GO:0005816">
    <property type="term" value="C:spindle pole body"/>
    <property type="evidence" value="ECO:0007669"/>
    <property type="project" value="TreeGrafter"/>
</dbReference>
<dbReference type="GO" id="GO:0005938">
    <property type="term" value="C:cell cortex"/>
    <property type="evidence" value="ECO:0007669"/>
    <property type="project" value="TreeGrafter"/>
</dbReference>
<sequence>MTSVLSVPSSLTSSNSHFRTVNNSVPPSPSIQSHPSATSSSSSLSKYSLEGGDEENVTITGSTLGLSKSPTSPKALGKQKSRSQEDLRILAISTHITELSYAISDIQTRIFEIQELRHKSQSQNATGEPNSPLNNTDNVTSIIDRSLMALDERLESVEKGIKSVNENMQPYLPVPATPLTATQASVAVTPTATNMNGSSSSSSNDTTAALIRKHSALVVEWESVQDESDVLREELKEDKWLTVFRTVTDQADGMMSSLEKAVTRCQDFIFQVHQQKRSGLSGGDDLFGSSSMSKTAITLETFGSLLESYEAKKKHYMPATSKVLSIIDRGVRDRVTKNGETLRRHSESAQRWKTLRDRIARTDTELENVRKILLAADAAESETGSSTSGYLATPPSATRQLSGGSERGSEKSGGTLSRSISPFRKLARRITGSNNGRPNISNPSVVTPLSVNKKLKTPASEPPPSSSSSSNFHTISQTFRKQRTSLFTGAKAPEPVTPDRSGHKYSQSSATPDSSPRINKPDDNSRAYFASVSASTAGRSLSSLTTGILPPNLAGRPTWNSSTNVNGSAAEKRTPGGTTRGTPSRASSRPPSSTGMYGGYNGVGDIPPVPPLMVGTPGRRSLSRASMSSSRPWSPIGSSNSTTYSSSQFHGPPPPLSFSSTMSGSSSRFNTPSRVSSRPPSRAQTPSSSAVFGSTMTPRPRPKTPSSIPTPARSPGRSVSVGNKADMFSGMPMAGDWSPNSTDNRPFSPAFSSTGSISGGTPGAHPPRPPSRSMIPVPTVHISGSSPGGRSRPSSSMSHIGYGRAGAESPTMRMLSNGMNSMSPFKASARRAQTPDMFMMRSVSAATGGANASGTGTTRPPTSISRLPPSSFRDGVGSVSAANSTGSGSVYASPNSRPGSRSGLYDANIGASTATLTGPLHEYIVGNSKDPLDVEVGRIVNGVPHGLKVERVDPPLKKAPKEGEEVKAQYTFSNALGSKTVTLRLTTMTRATKVKAGEQGVAKDSVKMVMTKKVMCRVGGGWQDLSLYILNRQAGL</sequence>
<evidence type="ECO:0000313" key="6">
    <source>
        <dbReference type="EMBL" id="KAF5336095.1"/>
    </source>
</evidence>
<accession>A0A8H5C6P8</accession>
<dbReference type="GO" id="GO:0030473">
    <property type="term" value="P:nuclear migration along microtubule"/>
    <property type="evidence" value="ECO:0007669"/>
    <property type="project" value="TreeGrafter"/>
</dbReference>
<feature type="domain" description="GAR" evidence="5">
    <location>
        <begin position="927"/>
        <end position="1036"/>
    </location>
</feature>
<dbReference type="GO" id="GO:0051293">
    <property type="term" value="P:establishment of spindle localization"/>
    <property type="evidence" value="ECO:0007669"/>
    <property type="project" value="TreeGrafter"/>
</dbReference>
<evidence type="ECO:0000256" key="2">
    <source>
        <dbReference type="ARBA" id="ARBA00022490"/>
    </source>
</evidence>
<keyword evidence="3" id="KW-0206">Cytoskeleton</keyword>
<reference evidence="6 7" key="1">
    <citation type="journal article" date="2020" name="ISME J.">
        <title>Uncovering the hidden diversity of litter-decomposition mechanisms in mushroom-forming fungi.</title>
        <authorList>
            <person name="Floudas D."/>
            <person name="Bentzer J."/>
            <person name="Ahren D."/>
            <person name="Johansson T."/>
            <person name="Persson P."/>
            <person name="Tunlid A."/>
        </authorList>
    </citation>
    <scope>NUCLEOTIDE SEQUENCE [LARGE SCALE GENOMIC DNA]</scope>
    <source>
        <strain evidence="6 7">CBS 175.51</strain>
    </source>
</reference>
<dbReference type="InterPro" id="IPR013889">
    <property type="entry name" value="Karyogamy_KAR9"/>
</dbReference>
<feature type="region of interest" description="Disordered" evidence="4">
    <location>
        <begin position="383"/>
        <end position="423"/>
    </location>
</feature>
<protein>
    <recommendedName>
        <fullName evidence="5">GAR domain-containing protein</fullName>
    </recommendedName>
</protein>
<feature type="compositionally biased region" description="Low complexity" evidence="4">
    <location>
        <begin position="619"/>
        <end position="647"/>
    </location>
</feature>
<dbReference type="InterPro" id="IPR036534">
    <property type="entry name" value="GAR_dom_sf"/>
</dbReference>
<feature type="compositionally biased region" description="Low complexity" evidence="4">
    <location>
        <begin position="783"/>
        <end position="796"/>
    </location>
</feature>
<feature type="compositionally biased region" description="Polar residues" evidence="4">
    <location>
        <begin position="504"/>
        <end position="517"/>
    </location>
</feature>
<keyword evidence="2" id="KW-0963">Cytoplasm</keyword>
<feature type="compositionally biased region" description="Polar residues" evidence="4">
    <location>
        <begin position="558"/>
        <end position="567"/>
    </location>
</feature>
<evidence type="ECO:0000256" key="1">
    <source>
        <dbReference type="ARBA" id="ARBA00004245"/>
    </source>
</evidence>
<dbReference type="SUPFAM" id="SSF143575">
    <property type="entry name" value="GAS2 domain-like"/>
    <property type="match status" value="1"/>
</dbReference>
<feature type="region of interest" description="Disordered" evidence="4">
    <location>
        <begin position="454"/>
        <end position="524"/>
    </location>
</feature>
<dbReference type="PANTHER" id="PTHR37271">
    <property type="entry name" value="KARYOGAMY PROTEIN KAR9"/>
    <property type="match status" value="1"/>
</dbReference>
<evidence type="ECO:0000256" key="3">
    <source>
        <dbReference type="ARBA" id="ARBA00023212"/>
    </source>
</evidence>
<comment type="subcellular location">
    <subcellularLocation>
        <location evidence="1">Cytoplasm</location>
        <location evidence="1">Cytoskeleton</location>
    </subcellularLocation>
</comment>
<comment type="caution">
    <text evidence="6">The sequence shown here is derived from an EMBL/GenBank/DDBJ whole genome shotgun (WGS) entry which is preliminary data.</text>
</comment>
<feature type="region of interest" description="Disordered" evidence="4">
    <location>
        <begin position="548"/>
        <end position="813"/>
    </location>
</feature>
<feature type="compositionally biased region" description="Low complexity" evidence="4">
    <location>
        <begin position="846"/>
        <end position="858"/>
    </location>
</feature>
<name>A0A8H5C6P8_9AGAR</name>
<feature type="compositionally biased region" description="Polar residues" evidence="4">
    <location>
        <begin position="383"/>
        <end position="401"/>
    </location>
</feature>
<dbReference type="PANTHER" id="PTHR37271:SF1">
    <property type="entry name" value="KARYOGAMY PROTEIN KAR9"/>
    <property type="match status" value="1"/>
</dbReference>
<dbReference type="AlphaFoldDB" id="A0A8H5C6P8"/>
<dbReference type="PROSITE" id="PS51460">
    <property type="entry name" value="GAR"/>
    <property type="match status" value="1"/>
</dbReference>
<dbReference type="Pfam" id="PF02187">
    <property type="entry name" value="GAS2"/>
    <property type="match status" value="1"/>
</dbReference>
<proteinExistence type="predicted"/>
<feature type="compositionally biased region" description="Polar residues" evidence="4">
    <location>
        <begin position="683"/>
        <end position="697"/>
    </location>
</feature>
<dbReference type="Proteomes" id="UP000541558">
    <property type="component" value="Unassembled WGS sequence"/>
</dbReference>
<dbReference type="OrthoDB" id="5559380at2759"/>
<organism evidence="6 7">
    <name type="scientific">Ephemerocybe angulata</name>
    <dbReference type="NCBI Taxonomy" id="980116"/>
    <lineage>
        <taxon>Eukaryota</taxon>
        <taxon>Fungi</taxon>
        <taxon>Dikarya</taxon>
        <taxon>Basidiomycota</taxon>
        <taxon>Agaricomycotina</taxon>
        <taxon>Agaricomycetes</taxon>
        <taxon>Agaricomycetidae</taxon>
        <taxon>Agaricales</taxon>
        <taxon>Agaricineae</taxon>
        <taxon>Psathyrellaceae</taxon>
        <taxon>Ephemerocybe</taxon>
    </lineage>
</organism>
<dbReference type="Pfam" id="PF08580">
    <property type="entry name" value="KAR9"/>
    <property type="match status" value="1"/>
</dbReference>
<gene>
    <name evidence="6" type="ORF">D9611_006425</name>
</gene>
<evidence type="ECO:0000313" key="7">
    <source>
        <dbReference type="Proteomes" id="UP000541558"/>
    </source>
</evidence>
<feature type="compositionally biased region" description="Polar residues" evidence="4">
    <location>
        <begin position="57"/>
        <end position="72"/>
    </location>
</feature>
<feature type="compositionally biased region" description="Polar residues" evidence="4">
    <location>
        <begin position="880"/>
        <end position="899"/>
    </location>
</feature>
<evidence type="ECO:0000256" key="4">
    <source>
        <dbReference type="SAM" id="MobiDB-lite"/>
    </source>
</evidence>
<feature type="compositionally biased region" description="Polar residues" evidence="4">
    <location>
        <begin position="471"/>
        <end position="487"/>
    </location>
</feature>
<evidence type="ECO:0000259" key="5">
    <source>
        <dbReference type="PROSITE" id="PS51460"/>
    </source>
</evidence>
<dbReference type="EMBL" id="JAACJK010000059">
    <property type="protein sequence ID" value="KAF5336095.1"/>
    <property type="molecule type" value="Genomic_DNA"/>
</dbReference>
<dbReference type="InterPro" id="IPR003108">
    <property type="entry name" value="GAR_dom"/>
</dbReference>
<feature type="compositionally biased region" description="Low complexity" evidence="4">
    <location>
        <begin position="657"/>
        <end position="682"/>
    </location>
</feature>
<feature type="region of interest" description="Disordered" evidence="4">
    <location>
        <begin position="846"/>
        <end position="899"/>
    </location>
</feature>
<feature type="compositionally biased region" description="Low complexity" evidence="4">
    <location>
        <begin position="575"/>
        <end position="595"/>
    </location>
</feature>
<dbReference type="GO" id="GO:0043332">
    <property type="term" value="C:mating projection tip"/>
    <property type="evidence" value="ECO:0007669"/>
    <property type="project" value="TreeGrafter"/>
</dbReference>